<dbReference type="InterPro" id="IPR006527">
    <property type="entry name" value="F-box-assoc_dom_typ1"/>
</dbReference>
<feature type="domain" description="F-box" evidence="1">
    <location>
        <begin position="1"/>
        <end position="44"/>
    </location>
</feature>
<accession>A0A6D2J7Q1</accession>
<dbReference type="InterPro" id="IPR001810">
    <property type="entry name" value="F-box_dom"/>
</dbReference>
<dbReference type="InterPro" id="IPR029058">
    <property type="entry name" value="AB_hydrolase_fold"/>
</dbReference>
<dbReference type="PROSITE" id="PS50181">
    <property type="entry name" value="FBOX"/>
    <property type="match status" value="1"/>
</dbReference>
<organism evidence="2 3">
    <name type="scientific">Microthlaspi erraticum</name>
    <dbReference type="NCBI Taxonomy" id="1685480"/>
    <lineage>
        <taxon>Eukaryota</taxon>
        <taxon>Viridiplantae</taxon>
        <taxon>Streptophyta</taxon>
        <taxon>Embryophyta</taxon>
        <taxon>Tracheophyta</taxon>
        <taxon>Spermatophyta</taxon>
        <taxon>Magnoliopsida</taxon>
        <taxon>eudicotyledons</taxon>
        <taxon>Gunneridae</taxon>
        <taxon>Pentapetalae</taxon>
        <taxon>rosids</taxon>
        <taxon>malvids</taxon>
        <taxon>Brassicales</taxon>
        <taxon>Brassicaceae</taxon>
        <taxon>Coluteocarpeae</taxon>
        <taxon>Microthlaspi</taxon>
    </lineage>
</organism>
<comment type="caution">
    <text evidence="2">The sequence shown here is derived from an EMBL/GenBank/DDBJ whole genome shotgun (WGS) entry which is preliminary data.</text>
</comment>
<dbReference type="CDD" id="cd22157">
    <property type="entry name" value="F-box_AtFBW1-like"/>
    <property type="match status" value="1"/>
</dbReference>
<dbReference type="Gene3D" id="3.40.50.1820">
    <property type="entry name" value="alpha/beta hydrolase"/>
    <property type="match status" value="1"/>
</dbReference>
<protein>
    <recommendedName>
        <fullName evidence="1">F-box domain-containing protein</fullName>
    </recommendedName>
</protein>
<dbReference type="NCBIfam" id="TIGR01640">
    <property type="entry name" value="F_box_assoc_1"/>
    <property type="match status" value="1"/>
</dbReference>
<dbReference type="OrthoDB" id="1022179at2759"/>
<dbReference type="Pfam" id="PF00646">
    <property type="entry name" value="F-box"/>
    <property type="match status" value="1"/>
</dbReference>
<proteinExistence type="predicted"/>
<dbReference type="AlphaFoldDB" id="A0A6D2J7Q1"/>
<evidence type="ECO:0000313" key="2">
    <source>
        <dbReference type="EMBL" id="CAA7035994.1"/>
    </source>
</evidence>
<dbReference type="SUPFAM" id="SSF81383">
    <property type="entry name" value="F-box domain"/>
    <property type="match status" value="1"/>
</dbReference>
<dbReference type="Gene3D" id="1.20.1280.50">
    <property type="match status" value="1"/>
</dbReference>
<reference evidence="2" key="1">
    <citation type="submission" date="2020-01" db="EMBL/GenBank/DDBJ databases">
        <authorList>
            <person name="Mishra B."/>
        </authorList>
    </citation>
    <scope>NUCLEOTIDE SEQUENCE [LARGE SCALE GENOMIC DNA]</scope>
</reference>
<dbReference type="PANTHER" id="PTHR31672:SF13">
    <property type="entry name" value="F-BOX PROTEIN CPR30-LIKE"/>
    <property type="match status" value="1"/>
</dbReference>
<dbReference type="InterPro" id="IPR015915">
    <property type="entry name" value="Kelch-typ_b-propeller"/>
</dbReference>
<gene>
    <name evidence="2" type="ORF">MERR_LOCUS23229</name>
</gene>
<dbReference type="InterPro" id="IPR017451">
    <property type="entry name" value="F-box-assoc_interact_dom"/>
</dbReference>
<dbReference type="InterPro" id="IPR050796">
    <property type="entry name" value="SCF_F-box_component"/>
</dbReference>
<name>A0A6D2J7Q1_9BRAS</name>
<sequence length="372" mass="42393">MSILPLDVVELILERLPVKSLLRFTCVSKEWRCTITESRGFQERQLIRRQQTHDPDVLLVSMVDASAMDLTNIEALRTVVVGSPVSVKIQTPWENTLYQVCSSSCDGLICLFDTYNSGFVVNPSTRWHRTIPLCNNQLITSEPRKRNRGVLPGHPFPRLGFGKDKLTGIYKPVWLYNSLEPGPGKETTTCEVFDFSANTWRMVIPASPHRIITCQDPIYFDGSLHWFTEGETKVLSLDLHTETFQVICRAPFVHASHLEINLCNLNDRLCVSEMKWPVQKIWSFNADKEETWERFCTVLSNIFEISRNMKHSLETMRLNARLQTFPNTFYFSYATKRTRKPLGMMTVPSSSALYPSVADESVAVSSSPSSAL</sequence>
<dbReference type="SMART" id="SM00256">
    <property type="entry name" value="FBOX"/>
    <property type="match status" value="1"/>
</dbReference>
<dbReference type="SUPFAM" id="SSF117281">
    <property type="entry name" value="Kelch motif"/>
    <property type="match status" value="1"/>
</dbReference>
<dbReference type="InterPro" id="IPR036047">
    <property type="entry name" value="F-box-like_dom_sf"/>
</dbReference>
<evidence type="ECO:0000313" key="3">
    <source>
        <dbReference type="Proteomes" id="UP000467841"/>
    </source>
</evidence>
<dbReference type="Proteomes" id="UP000467841">
    <property type="component" value="Unassembled WGS sequence"/>
</dbReference>
<dbReference type="PANTHER" id="PTHR31672">
    <property type="entry name" value="BNACNNG10540D PROTEIN"/>
    <property type="match status" value="1"/>
</dbReference>
<dbReference type="EMBL" id="CACVBM020001163">
    <property type="protein sequence ID" value="CAA7035994.1"/>
    <property type="molecule type" value="Genomic_DNA"/>
</dbReference>
<keyword evidence="3" id="KW-1185">Reference proteome</keyword>
<evidence type="ECO:0000259" key="1">
    <source>
        <dbReference type="PROSITE" id="PS50181"/>
    </source>
</evidence>
<dbReference type="Pfam" id="PF07734">
    <property type="entry name" value="FBA_1"/>
    <property type="match status" value="1"/>
</dbReference>